<dbReference type="PANTHER" id="PTHR16517:SF7">
    <property type="entry name" value="PROTEIN KING TUBBY"/>
    <property type="match status" value="1"/>
</dbReference>
<feature type="region of interest" description="Disordered" evidence="1">
    <location>
        <begin position="154"/>
        <end position="184"/>
    </location>
</feature>
<feature type="compositionally biased region" description="Low complexity" evidence="1">
    <location>
        <begin position="71"/>
        <end position="97"/>
    </location>
</feature>
<dbReference type="PANTHER" id="PTHR16517">
    <property type="entry name" value="TUBBY-RELATED"/>
    <property type="match status" value="1"/>
</dbReference>
<dbReference type="EMBL" id="CAJJDM010000033">
    <property type="protein sequence ID" value="CAD8062827.1"/>
    <property type="molecule type" value="Genomic_DNA"/>
</dbReference>
<dbReference type="InterPro" id="IPR000007">
    <property type="entry name" value="Tubby_C"/>
</dbReference>
<evidence type="ECO:0000313" key="3">
    <source>
        <dbReference type="EMBL" id="CAD8062827.1"/>
    </source>
</evidence>
<feature type="region of interest" description="Disordered" evidence="1">
    <location>
        <begin position="1"/>
        <end position="121"/>
    </location>
</feature>
<dbReference type="AlphaFoldDB" id="A0A8S1L5T5"/>
<evidence type="ECO:0000256" key="1">
    <source>
        <dbReference type="SAM" id="MobiDB-lite"/>
    </source>
</evidence>
<feature type="domain" description="Tubby C-terminal" evidence="2">
    <location>
        <begin position="209"/>
        <end position="446"/>
    </location>
</feature>
<feature type="compositionally biased region" description="Low complexity" evidence="1">
    <location>
        <begin position="20"/>
        <end position="33"/>
    </location>
</feature>
<dbReference type="Proteomes" id="UP000688137">
    <property type="component" value="Unassembled WGS sequence"/>
</dbReference>
<reference evidence="3" key="1">
    <citation type="submission" date="2021-01" db="EMBL/GenBank/DDBJ databases">
        <authorList>
            <consortium name="Genoscope - CEA"/>
            <person name="William W."/>
        </authorList>
    </citation>
    <scope>NUCLEOTIDE SEQUENCE</scope>
</reference>
<sequence>MNRKNSEEDGIIQFEEDDNQQNNYQNQKNVKQQPMKFRKESEDEEIIHEPGMQQINQQEQDLNTLRLNRPQTSAQQMKIQQQQQQQQSQYQDNQFEQIQQRNEHQSEESSKNSAERDIDNQSIVDFQTELGEQVEQEDINQQVQPTIFQQQRIENNQQQSQLQESQLQQQPSQSSNTQRQVSANPFPPKLEITYVQEQMNGQDKGRAFLTTPLKQDRTLQCQIQRDKSGLARLYPVYHVYTTDGNIYLFSAKKVVMNTTSNYVISMDKKEFSTRKPCFLGKVRSNFLGTEFILWDEGKNFKKCKDTSQIRNQLGVVFYESHIMQNKCPRKMKVLIPKVGEMNIPKIFQPLHSKEGIQYDYQYNKREFIEEFVNKPPRWDTKMKAHVLNFFGRVDQPSVKNFQLVNPENHQFIYLQFGRVNDLQFNVDFCFPLSPLQAFQICVTSFDFKFACE</sequence>
<dbReference type="Pfam" id="PF01167">
    <property type="entry name" value="Tub"/>
    <property type="match status" value="1"/>
</dbReference>
<feature type="compositionally biased region" description="Polar residues" evidence="1">
    <location>
        <begin position="53"/>
        <end position="70"/>
    </location>
</feature>
<feature type="compositionally biased region" description="Acidic residues" evidence="1">
    <location>
        <begin position="8"/>
        <end position="19"/>
    </location>
</feature>
<keyword evidence="4" id="KW-1185">Reference proteome</keyword>
<accession>A0A8S1L5T5</accession>
<feature type="compositionally biased region" description="Low complexity" evidence="1">
    <location>
        <begin position="154"/>
        <end position="180"/>
    </location>
</feature>
<name>A0A8S1L5T5_PARPR</name>
<comment type="caution">
    <text evidence="3">The sequence shown here is derived from an EMBL/GenBank/DDBJ whole genome shotgun (WGS) entry which is preliminary data.</text>
</comment>
<evidence type="ECO:0000259" key="2">
    <source>
        <dbReference type="Pfam" id="PF01167"/>
    </source>
</evidence>
<gene>
    <name evidence="3" type="ORF">PPRIM_AZ9-3.1.T0340011</name>
</gene>
<organism evidence="3 4">
    <name type="scientific">Paramecium primaurelia</name>
    <dbReference type="NCBI Taxonomy" id="5886"/>
    <lineage>
        <taxon>Eukaryota</taxon>
        <taxon>Sar</taxon>
        <taxon>Alveolata</taxon>
        <taxon>Ciliophora</taxon>
        <taxon>Intramacronucleata</taxon>
        <taxon>Oligohymenophorea</taxon>
        <taxon>Peniculida</taxon>
        <taxon>Parameciidae</taxon>
        <taxon>Paramecium</taxon>
    </lineage>
</organism>
<feature type="compositionally biased region" description="Basic and acidic residues" evidence="1">
    <location>
        <begin position="101"/>
        <end position="119"/>
    </location>
</feature>
<dbReference type="OMA" id="HIMQNKC"/>
<proteinExistence type="predicted"/>
<evidence type="ECO:0000313" key="4">
    <source>
        <dbReference type="Proteomes" id="UP000688137"/>
    </source>
</evidence>
<protein>
    <recommendedName>
        <fullName evidence="2">Tubby C-terminal domain-containing protein</fullName>
    </recommendedName>
</protein>